<dbReference type="Proteomes" id="UP000003195">
    <property type="component" value="Unassembled WGS sequence"/>
</dbReference>
<reference evidence="2 3" key="1">
    <citation type="submission" date="2010-08" db="EMBL/GenBank/DDBJ databases">
        <authorList>
            <person name="Weinstock G."/>
            <person name="Sodergren E."/>
            <person name="Clifton S."/>
            <person name="Fulton L."/>
            <person name="Fulton B."/>
            <person name="Courtney L."/>
            <person name="Fronick C."/>
            <person name="Harrison M."/>
            <person name="Strong C."/>
            <person name="Farmer C."/>
            <person name="Delahaunty K."/>
            <person name="Markovic C."/>
            <person name="Hall O."/>
            <person name="Minx P."/>
            <person name="Tomlinson C."/>
            <person name="Mitreva M."/>
            <person name="Hou S."/>
            <person name="Chen J."/>
            <person name="Wollam A."/>
            <person name="Pepin K.H."/>
            <person name="Johnson M."/>
            <person name="Bhonagiri V."/>
            <person name="Zhang X."/>
            <person name="Suruliraj S."/>
            <person name="Warren W."/>
            <person name="Chinwalla A."/>
            <person name="Mardis E.R."/>
            <person name="Wilson R.K."/>
        </authorList>
    </citation>
    <scope>NUCLEOTIDE SEQUENCE [LARGE SCALE GENOMIC DNA]</scope>
    <source>
        <strain evidence="2 3">F0359</strain>
    </source>
</reference>
<proteinExistence type="predicted"/>
<dbReference type="EMBL" id="AECS01000036">
    <property type="protein sequence ID" value="EFQ04233.1"/>
    <property type="molecule type" value="Genomic_DNA"/>
</dbReference>
<organism evidence="2 3">
    <name type="scientific">Megasphaera micronuciformis F0359</name>
    <dbReference type="NCBI Taxonomy" id="706434"/>
    <lineage>
        <taxon>Bacteria</taxon>
        <taxon>Bacillati</taxon>
        <taxon>Bacillota</taxon>
        <taxon>Negativicutes</taxon>
        <taxon>Veillonellales</taxon>
        <taxon>Veillonellaceae</taxon>
        <taxon>Megasphaera</taxon>
    </lineage>
</organism>
<evidence type="ECO:0000313" key="3">
    <source>
        <dbReference type="Proteomes" id="UP000003195"/>
    </source>
</evidence>
<comment type="caution">
    <text evidence="2">The sequence shown here is derived from an EMBL/GenBank/DDBJ whole genome shotgun (WGS) entry which is preliminary data.</text>
</comment>
<dbReference type="PROSITE" id="PS51257">
    <property type="entry name" value="PROKAR_LIPOPROTEIN"/>
    <property type="match status" value="1"/>
</dbReference>
<feature type="transmembrane region" description="Helical" evidence="1">
    <location>
        <begin position="12"/>
        <end position="37"/>
    </location>
</feature>
<keyword evidence="1" id="KW-0812">Transmembrane</keyword>
<feature type="transmembrane region" description="Helical" evidence="1">
    <location>
        <begin position="172"/>
        <end position="196"/>
    </location>
</feature>
<keyword evidence="1" id="KW-1133">Transmembrane helix</keyword>
<gene>
    <name evidence="2" type="ORF">HMPREF9429_00835</name>
</gene>
<dbReference type="HOGENOM" id="CLU_1314203_0_0_9"/>
<protein>
    <submittedName>
        <fullName evidence="2">Uncharacterized protein</fullName>
    </submittedName>
</protein>
<evidence type="ECO:0000313" key="2">
    <source>
        <dbReference type="EMBL" id="EFQ04233.1"/>
    </source>
</evidence>
<evidence type="ECO:0000256" key="1">
    <source>
        <dbReference type="SAM" id="Phobius"/>
    </source>
</evidence>
<sequence>MLLAYKKRRERYAVAVTVTAWVGCVSYVVFLLLASLLYELHGEELPMPYLPFVTAGTLVLAIFCFFLYFRCNRIKARGERRFHEGEARLLRKWSACTPYMATLPKIIQVQVLHEVVGQVRLVGILAILTPGVYFLFGNITTNRFIFKTYLPFVTQLLHTPEGKGTWLEPMVAVMPFVVLAYVLLHLVEVCFVPLFIKHSTRYHLKRHGE</sequence>
<dbReference type="RefSeq" id="WP_006941858.1">
    <property type="nucleotide sequence ID" value="NZ_GL538208.1"/>
</dbReference>
<feature type="transmembrane region" description="Helical" evidence="1">
    <location>
        <begin position="49"/>
        <end position="71"/>
    </location>
</feature>
<accession>E2ZBK5</accession>
<keyword evidence="1" id="KW-0472">Membrane</keyword>
<name>E2ZBK5_9FIRM</name>
<keyword evidence="3" id="KW-1185">Reference proteome</keyword>
<dbReference type="AlphaFoldDB" id="E2ZBK5"/>
<feature type="transmembrane region" description="Helical" evidence="1">
    <location>
        <begin position="115"/>
        <end position="136"/>
    </location>
</feature>